<organism evidence="8 9">
    <name type="scientific">Eiseniibacteriota bacterium</name>
    <dbReference type="NCBI Taxonomy" id="2212470"/>
    <lineage>
        <taxon>Bacteria</taxon>
        <taxon>Candidatus Eiseniibacteriota</taxon>
    </lineage>
</organism>
<evidence type="ECO:0000313" key="9">
    <source>
        <dbReference type="Proteomes" id="UP000317691"/>
    </source>
</evidence>
<dbReference type="SUPFAM" id="SSF48256">
    <property type="entry name" value="Citrate synthase"/>
    <property type="match status" value="1"/>
</dbReference>
<evidence type="ECO:0000256" key="6">
    <source>
        <dbReference type="PIRNR" id="PIRNR001369"/>
    </source>
</evidence>
<dbReference type="PANTHER" id="PTHR11739">
    <property type="entry name" value="CITRATE SYNTHASE"/>
    <property type="match status" value="1"/>
</dbReference>
<dbReference type="PRINTS" id="PR00143">
    <property type="entry name" value="CITRTSNTHASE"/>
</dbReference>
<dbReference type="Pfam" id="PF00285">
    <property type="entry name" value="Citrate_synt"/>
    <property type="match status" value="1"/>
</dbReference>
<evidence type="ECO:0000256" key="1">
    <source>
        <dbReference type="ARBA" id="ARBA00005163"/>
    </source>
</evidence>
<feature type="active site" evidence="7">
    <location>
        <position position="328"/>
    </location>
</feature>
<dbReference type="InterPro" id="IPR016143">
    <property type="entry name" value="Citrate_synth-like_sm_a-sub"/>
</dbReference>
<dbReference type="GO" id="GO:0005829">
    <property type="term" value="C:cytosol"/>
    <property type="evidence" value="ECO:0007669"/>
    <property type="project" value="TreeGrafter"/>
</dbReference>
<dbReference type="PIRSF" id="PIRSF001369">
    <property type="entry name" value="Citrate_synth"/>
    <property type="match status" value="1"/>
</dbReference>
<gene>
    <name evidence="8" type="ORF">E6K79_05435</name>
</gene>
<dbReference type="InterPro" id="IPR016142">
    <property type="entry name" value="Citrate_synth-like_lrg_a-sub"/>
</dbReference>
<keyword evidence="3" id="KW-0816">Tricarboxylic acid cycle</keyword>
<reference evidence="8 9" key="1">
    <citation type="journal article" date="2019" name="Nat. Microbiol.">
        <title>Mediterranean grassland soil C-N compound turnover is dependent on rainfall and depth, and is mediated by genomically divergent microorganisms.</title>
        <authorList>
            <person name="Diamond S."/>
            <person name="Andeer P.F."/>
            <person name="Li Z."/>
            <person name="Crits-Christoph A."/>
            <person name="Burstein D."/>
            <person name="Anantharaman K."/>
            <person name="Lane K.R."/>
            <person name="Thomas B.C."/>
            <person name="Pan C."/>
            <person name="Northen T.R."/>
            <person name="Banfield J.F."/>
        </authorList>
    </citation>
    <scope>NUCLEOTIDE SEQUENCE [LARGE SCALE GENOMIC DNA]</scope>
    <source>
        <strain evidence="8">WS_9</strain>
    </source>
</reference>
<feature type="active site" evidence="7">
    <location>
        <position position="274"/>
    </location>
</feature>
<dbReference type="EMBL" id="VBOZ01000014">
    <property type="protein sequence ID" value="TMQ65210.1"/>
    <property type="molecule type" value="Genomic_DNA"/>
</dbReference>
<evidence type="ECO:0000313" key="8">
    <source>
        <dbReference type="EMBL" id="TMQ65210.1"/>
    </source>
</evidence>
<protein>
    <recommendedName>
        <fullName evidence="6">Citrate synthase</fullName>
    </recommendedName>
</protein>
<accession>A0A538TNQ1</accession>
<dbReference type="AlphaFoldDB" id="A0A538TNQ1"/>
<dbReference type="Proteomes" id="UP000317691">
    <property type="component" value="Unassembled WGS sequence"/>
</dbReference>
<dbReference type="InterPro" id="IPR024176">
    <property type="entry name" value="Citrate_synthase_bac-typ"/>
</dbReference>
<dbReference type="NCBIfam" id="NF010639">
    <property type="entry name" value="PRK14036.1"/>
    <property type="match status" value="1"/>
</dbReference>
<evidence type="ECO:0000256" key="2">
    <source>
        <dbReference type="ARBA" id="ARBA00010566"/>
    </source>
</evidence>
<dbReference type="GO" id="GO:0006099">
    <property type="term" value="P:tricarboxylic acid cycle"/>
    <property type="evidence" value="ECO:0007669"/>
    <property type="project" value="UniProtKB-UniPathway"/>
</dbReference>
<proteinExistence type="inferred from homology"/>
<dbReference type="GO" id="GO:0005975">
    <property type="term" value="P:carbohydrate metabolic process"/>
    <property type="evidence" value="ECO:0007669"/>
    <property type="project" value="TreeGrafter"/>
</dbReference>
<keyword evidence="4 6" id="KW-0808">Transferase</keyword>
<dbReference type="NCBIfam" id="TIGR01800">
    <property type="entry name" value="cit_synth_II"/>
    <property type="match status" value="1"/>
</dbReference>
<dbReference type="InterPro" id="IPR011278">
    <property type="entry name" value="2-MeCitrate/Citrate_synth_II"/>
</dbReference>
<dbReference type="GO" id="GO:0036440">
    <property type="term" value="F:citrate synthase activity"/>
    <property type="evidence" value="ECO:0007669"/>
    <property type="project" value="UniProtKB-EC"/>
</dbReference>
<dbReference type="UniPathway" id="UPA00223"/>
<sequence>MSERTAPPLSTPSQPKIPYVPGLEGVPAAKSSICWIDGDQGILEYRGYAIETLAEKSTFEETSHMLLWGKLPPRGDLEKFGRDLASNRDVRFRLIDLLKCLPDTGHPMEALQASIAALGMFYPDRDVNKPEDRYNSAVRIIAKAPTLVAAFHRLSHGKDYIPPKEEHSHAANFLYMLTGEDPDPEIARVMDICFILHAEHSMNASTFAGRVTASTLADPYTVVSSAIGALTGPLHGGANEQVIHMLQGIGDPEKARPYIEDLIAKKQKIMGIGHRIYRVKDPRALVLQKLAAQTIAIRGADPLLEVAQEVEKVVAEHLGPKRIYPNVDFYSGVVYTAMGLPAALFTPIFAIARITGWLAHWIEQIQDNRIYRPDQIYTGSHNEPYMPLEERV</sequence>
<evidence type="ECO:0000256" key="5">
    <source>
        <dbReference type="ARBA" id="ARBA00049288"/>
    </source>
</evidence>
<dbReference type="Gene3D" id="1.10.230.10">
    <property type="entry name" value="Cytochrome P450-Terp, domain 2"/>
    <property type="match status" value="1"/>
</dbReference>
<evidence type="ECO:0000256" key="3">
    <source>
        <dbReference type="ARBA" id="ARBA00022532"/>
    </source>
</evidence>
<comment type="similarity">
    <text evidence="2 6">Belongs to the citrate synthase family.</text>
</comment>
<comment type="pathway">
    <text evidence="1">Carbohydrate metabolism; tricarboxylic acid cycle.</text>
</comment>
<evidence type="ECO:0000256" key="7">
    <source>
        <dbReference type="PIRSR" id="PIRSR001369-1"/>
    </source>
</evidence>
<name>A0A538TNQ1_UNCEI</name>
<comment type="catalytic activity">
    <reaction evidence="5">
        <text>oxaloacetate + acetyl-CoA + H2O = citrate + CoA + H(+)</text>
        <dbReference type="Rhea" id="RHEA:16845"/>
        <dbReference type="ChEBI" id="CHEBI:15377"/>
        <dbReference type="ChEBI" id="CHEBI:15378"/>
        <dbReference type="ChEBI" id="CHEBI:16452"/>
        <dbReference type="ChEBI" id="CHEBI:16947"/>
        <dbReference type="ChEBI" id="CHEBI:57287"/>
        <dbReference type="ChEBI" id="CHEBI:57288"/>
        <dbReference type="EC" id="2.3.3.16"/>
    </reaction>
</comment>
<dbReference type="Gene3D" id="1.10.580.10">
    <property type="entry name" value="Citrate Synthase, domain 1"/>
    <property type="match status" value="1"/>
</dbReference>
<dbReference type="InterPro" id="IPR002020">
    <property type="entry name" value="Citrate_synthase"/>
</dbReference>
<comment type="caution">
    <text evidence="8">The sequence shown here is derived from an EMBL/GenBank/DDBJ whole genome shotgun (WGS) entry which is preliminary data.</text>
</comment>
<dbReference type="InterPro" id="IPR036969">
    <property type="entry name" value="Citrate_synthase_sf"/>
</dbReference>
<dbReference type="PANTHER" id="PTHR11739:SF4">
    <property type="entry name" value="CITRATE SYNTHASE, PEROXISOMAL"/>
    <property type="match status" value="1"/>
</dbReference>
<evidence type="ECO:0000256" key="4">
    <source>
        <dbReference type="ARBA" id="ARBA00022679"/>
    </source>
</evidence>